<sequence>MTHRLVTAYWEGRKAFPHTLVNPYAGLGDRAIARMWRLGWQRAADEQRGIPSEEERLARFAAEIDALLG</sequence>
<dbReference type="EMBL" id="LQIR01000032">
    <property type="protein sequence ID" value="KUI13148.1"/>
    <property type="molecule type" value="Genomic_DNA"/>
</dbReference>
<protein>
    <submittedName>
        <fullName evidence="1">Uncharacterized protein</fullName>
    </submittedName>
</protein>
<accession>A0A117JJ29</accession>
<dbReference type="RefSeq" id="WP_064398109.1">
    <property type="nucleotide sequence ID" value="NZ_LQIR01000032.1"/>
</dbReference>
<gene>
    <name evidence="1" type="ORF">AU192_23555</name>
</gene>
<name>A0A117JJ29_9MYCO</name>
<evidence type="ECO:0000313" key="1">
    <source>
        <dbReference type="EMBL" id="KUI13148.1"/>
    </source>
</evidence>
<evidence type="ECO:0000313" key="2">
    <source>
        <dbReference type="Proteomes" id="UP000053707"/>
    </source>
</evidence>
<proteinExistence type="predicted"/>
<keyword evidence="2" id="KW-1185">Reference proteome</keyword>
<dbReference type="GeneID" id="27918005"/>
<comment type="caution">
    <text evidence="1">The sequence shown here is derived from an EMBL/GenBank/DDBJ whole genome shotgun (WGS) entry which is preliminary data.</text>
</comment>
<organism evidence="1 2">
    <name type="scientific">Mycobacterium lehmannii</name>
    <dbReference type="NCBI Taxonomy" id="2048550"/>
    <lineage>
        <taxon>Bacteria</taxon>
        <taxon>Bacillati</taxon>
        <taxon>Actinomycetota</taxon>
        <taxon>Actinomycetes</taxon>
        <taxon>Mycobacteriales</taxon>
        <taxon>Mycobacteriaceae</taxon>
        <taxon>Mycobacterium</taxon>
    </lineage>
</organism>
<dbReference type="Proteomes" id="UP000053707">
    <property type="component" value="Unassembled WGS sequence"/>
</dbReference>
<reference evidence="1 2" key="1">
    <citation type="submission" date="2016-01" db="EMBL/GenBank/DDBJ databases">
        <authorList>
            <consortium name="TB Trials Study Group"/>
            <person name="Sutton G."/>
            <person name="Brinkac L."/>
            <person name="Sanka R."/>
            <person name="Adams M."/>
            <person name="Lau E.L."/>
            <person name="Macaden R."/>
            <person name="Grewal H.M.S."/>
        </authorList>
    </citation>
    <scope>NUCLEOTIDE SEQUENCE [LARGE SCALE GENOMIC DNA]</scope>
    <source>
        <strain evidence="1 2">IS-1744</strain>
    </source>
</reference>
<dbReference type="AlphaFoldDB" id="A0A117JJ29"/>